<dbReference type="GO" id="GO:0004674">
    <property type="term" value="F:protein serine/threonine kinase activity"/>
    <property type="evidence" value="ECO:0007669"/>
    <property type="project" value="UniProtKB-KW"/>
</dbReference>
<proteinExistence type="predicted"/>
<organism evidence="8">
    <name type="scientific">Solanum lycopersicum</name>
    <name type="common">Tomato</name>
    <name type="synonym">Lycopersicon esculentum</name>
    <dbReference type="NCBI Taxonomy" id="4081"/>
    <lineage>
        <taxon>Eukaryota</taxon>
        <taxon>Viridiplantae</taxon>
        <taxon>Streptophyta</taxon>
        <taxon>Embryophyta</taxon>
        <taxon>Tracheophyta</taxon>
        <taxon>Spermatophyta</taxon>
        <taxon>Magnoliopsida</taxon>
        <taxon>eudicotyledons</taxon>
        <taxon>Gunneridae</taxon>
        <taxon>Pentapetalae</taxon>
        <taxon>asterids</taxon>
        <taxon>lamiids</taxon>
        <taxon>Solanales</taxon>
        <taxon>Solanaceae</taxon>
        <taxon>Solanoideae</taxon>
        <taxon>Solaneae</taxon>
        <taxon>Solanum</taxon>
        <taxon>Solanum subgen. Lycopersicon</taxon>
    </lineage>
</organism>
<dbReference type="PANTHER" id="PTHR27009">
    <property type="entry name" value="RUST RESISTANCE KINASE LR10-RELATED"/>
    <property type="match status" value="1"/>
</dbReference>
<evidence type="ECO:0000313" key="8">
    <source>
        <dbReference type="EnsemblPlants" id="Solyc05g009075.1.1"/>
    </source>
</evidence>
<dbReference type="Gramene" id="Solyc05g009075.1.1">
    <property type="protein sequence ID" value="Solyc05g009075.1.1"/>
    <property type="gene ID" value="Solyc05g009075.1"/>
</dbReference>
<evidence type="ECO:0000256" key="6">
    <source>
        <dbReference type="ARBA" id="ARBA00023136"/>
    </source>
</evidence>
<dbReference type="InParanoid" id="A0A3Q7GF88"/>
<dbReference type="EnsemblPlants" id="Solyc05g009075.1.1">
    <property type="protein sequence ID" value="Solyc05g009075.1.1"/>
    <property type="gene ID" value="Solyc05g009075.1"/>
</dbReference>
<name>A0A3Q7GF88_SOLLC</name>
<keyword evidence="2" id="KW-0723">Serine/threonine-protein kinase</keyword>
<dbReference type="AlphaFoldDB" id="A0A3Q7GF88"/>
<dbReference type="InterPro" id="IPR045874">
    <property type="entry name" value="LRK10/LRL21-25-like"/>
</dbReference>
<evidence type="ECO:0000256" key="3">
    <source>
        <dbReference type="ARBA" id="ARBA00022692"/>
    </source>
</evidence>
<protein>
    <recommendedName>
        <fullName evidence="10">Serine-threonine/tyrosine-protein kinase catalytic domain-containing protein</fullName>
    </recommendedName>
</protein>
<keyword evidence="3" id="KW-0812">Transmembrane</keyword>
<comment type="subcellular location">
    <subcellularLocation>
        <location evidence="1">Membrane</location>
        <topology evidence="1">Single-pass type I membrane protein</topology>
    </subcellularLocation>
</comment>
<keyword evidence="2" id="KW-0808">Transferase</keyword>
<evidence type="ECO:0008006" key="10">
    <source>
        <dbReference type="Google" id="ProtNLM"/>
    </source>
</evidence>
<reference evidence="8" key="2">
    <citation type="submission" date="2019-01" db="UniProtKB">
        <authorList>
            <consortium name="EnsemblPlants"/>
        </authorList>
    </citation>
    <scope>IDENTIFICATION</scope>
    <source>
        <strain evidence="8">cv. Heinz 1706</strain>
    </source>
</reference>
<dbReference type="InterPro" id="IPR011009">
    <property type="entry name" value="Kinase-like_dom_sf"/>
</dbReference>
<evidence type="ECO:0000256" key="1">
    <source>
        <dbReference type="ARBA" id="ARBA00004479"/>
    </source>
</evidence>
<keyword evidence="5" id="KW-1133">Transmembrane helix</keyword>
<dbReference type="GO" id="GO:0016020">
    <property type="term" value="C:membrane"/>
    <property type="evidence" value="ECO:0007669"/>
    <property type="project" value="UniProtKB-SubCell"/>
</dbReference>
<dbReference type="Gene3D" id="1.10.510.10">
    <property type="entry name" value="Transferase(Phosphotransferase) domain 1"/>
    <property type="match status" value="1"/>
</dbReference>
<evidence type="ECO:0000256" key="4">
    <source>
        <dbReference type="ARBA" id="ARBA00022729"/>
    </source>
</evidence>
<dbReference type="Proteomes" id="UP000004994">
    <property type="component" value="Chromosome 5"/>
</dbReference>
<evidence type="ECO:0000256" key="7">
    <source>
        <dbReference type="ARBA" id="ARBA00023180"/>
    </source>
</evidence>
<sequence length="100" mass="11199">MKNLKDNGEDFINEVASISRTFNIVNYFMSNGSFEKIIYEGRSDSVCQLDWPILHKIALGIARGLEYLNCGCTTLIFVSMLGPQGTIGARKIVMVSLWSF</sequence>
<accession>A0A3Q7GF88</accession>
<evidence type="ECO:0000313" key="9">
    <source>
        <dbReference type="Proteomes" id="UP000004994"/>
    </source>
</evidence>
<keyword evidence="6" id="KW-0472">Membrane</keyword>
<reference evidence="8" key="1">
    <citation type="journal article" date="2012" name="Nature">
        <title>The tomato genome sequence provides insights into fleshy fruit evolution.</title>
        <authorList>
            <consortium name="Tomato Genome Consortium"/>
        </authorList>
    </citation>
    <scope>NUCLEOTIDE SEQUENCE [LARGE SCALE GENOMIC DNA]</scope>
    <source>
        <strain evidence="8">cv. Heinz 1706</strain>
    </source>
</reference>
<keyword evidence="2" id="KW-0418">Kinase</keyword>
<keyword evidence="9" id="KW-1185">Reference proteome</keyword>
<evidence type="ECO:0000256" key="5">
    <source>
        <dbReference type="ARBA" id="ARBA00022989"/>
    </source>
</evidence>
<keyword evidence="4" id="KW-0732">Signal</keyword>
<evidence type="ECO:0000256" key="2">
    <source>
        <dbReference type="ARBA" id="ARBA00022527"/>
    </source>
</evidence>
<dbReference type="SUPFAM" id="SSF56112">
    <property type="entry name" value="Protein kinase-like (PK-like)"/>
    <property type="match status" value="1"/>
</dbReference>
<dbReference type="STRING" id="4081.A0A3Q7GF88"/>
<keyword evidence="7" id="KW-0325">Glycoprotein</keyword>